<evidence type="ECO:0000256" key="5">
    <source>
        <dbReference type="ARBA" id="ARBA00022989"/>
    </source>
</evidence>
<keyword evidence="10" id="KW-1185">Reference proteome</keyword>
<keyword evidence="4 7" id="KW-0812">Transmembrane</keyword>
<evidence type="ECO:0000256" key="1">
    <source>
        <dbReference type="ARBA" id="ARBA00004651"/>
    </source>
</evidence>
<dbReference type="GO" id="GO:0005886">
    <property type="term" value="C:plasma membrane"/>
    <property type="evidence" value="ECO:0007669"/>
    <property type="project" value="UniProtKB-SubCell"/>
</dbReference>
<dbReference type="PRINTS" id="PR00812">
    <property type="entry name" value="BCTERIALGSPF"/>
</dbReference>
<feature type="domain" description="Type II secretion system protein GspF" evidence="8">
    <location>
        <begin position="76"/>
        <end position="197"/>
    </location>
</feature>
<dbReference type="InterPro" id="IPR003004">
    <property type="entry name" value="GspF/PilC"/>
</dbReference>
<evidence type="ECO:0000259" key="8">
    <source>
        <dbReference type="Pfam" id="PF00482"/>
    </source>
</evidence>
<evidence type="ECO:0000256" key="7">
    <source>
        <dbReference type="SAM" id="Phobius"/>
    </source>
</evidence>
<dbReference type="AlphaFoldDB" id="A0A2T9JYI0"/>
<comment type="subcellular location">
    <subcellularLocation>
        <location evidence="1">Cell membrane</location>
        <topology evidence="1">Multi-pass membrane protein</topology>
    </subcellularLocation>
</comment>
<protein>
    <submittedName>
        <fullName evidence="9">Type II secretion system F family protein</fullName>
    </submittedName>
</protein>
<keyword evidence="6 7" id="KW-0472">Membrane</keyword>
<feature type="transmembrane region" description="Helical" evidence="7">
    <location>
        <begin position="376"/>
        <end position="399"/>
    </location>
</feature>
<dbReference type="Pfam" id="PF00482">
    <property type="entry name" value="T2SSF"/>
    <property type="match status" value="2"/>
</dbReference>
<organism evidence="9 10">
    <name type="scientific">Caulobacter radicis</name>
    <dbReference type="NCBI Taxonomy" id="2172650"/>
    <lineage>
        <taxon>Bacteria</taxon>
        <taxon>Pseudomonadati</taxon>
        <taxon>Pseudomonadota</taxon>
        <taxon>Alphaproteobacteria</taxon>
        <taxon>Caulobacterales</taxon>
        <taxon>Caulobacteraceae</taxon>
        <taxon>Caulobacter</taxon>
    </lineage>
</organism>
<reference evidence="9 10" key="1">
    <citation type="submission" date="2018-04" db="EMBL/GenBank/DDBJ databases">
        <title>The genome sequence of Caulobacter sp. 736.</title>
        <authorList>
            <person name="Gao J."/>
            <person name="Sun J."/>
        </authorList>
    </citation>
    <scope>NUCLEOTIDE SEQUENCE [LARGE SCALE GENOMIC DNA]</scope>
    <source>
        <strain evidence="9 10">736</strain>
    </source>
</reference>
<dbReference type="EMBL" id="QDKP01000007">
    <property type="protein sequence ID" value="PVM88808.1"/>
    <property type="molecule type" value="Genomic_DNA"/>
</dbReference>
<evidence type="ECO:0000256" key="2">
    <source>
        <dbReference type="ARBA" id="ARBA00005745"/>
    </source>
</evidence>
<gene>
    <name evidence="9" type="ORF">DDF65_01285</name>
</gene>
<proteinExistence type="inferred from homology"/>
<dbReference type="InterPro" id="IPR018076">
    <property type="entry name" value="T2SS_GspF_dom"/>
</dbReference>
<feature type="transmembrane region" description="Helical" evidence="7">
    <location>
        <begin position="231"/>
        <end position="252"/>
    </location>
</feature>
<dbReference type="Gene3D" id="1.20.81.30">
    <property type="entry name" value="Type II secretion system (T2SS), domain F"/>
    <property type="match status" value="2"/>
</dbReference>
<keyword evidence="5 7" id="KW-1133">Transmembrane helix</keyword>
<evidence type="ECO:0000313" key="10">
    <source>
        <dbReference type="Proteomes" id="UP000244913"/>
    </source>
</evidence>
<accession>A0A2T9JYI0</accession>
<dbReference type="PANTHER" id="PTHR30012">
    <property type="entry name" value="GENERAL SECRETION PATHWAY PROTEIN"/>
    <property type="match status" value="1"/>
</dbReference>
<comment type="similarity">
    <text evidence="2">Belongs to the GSP F family.</text>
</comment>
<evidence type="ECO:0000256" key="3">
    <source>
        <dbReference type="ARBA" id="ARBA00022475"/>
    </source>
</evidence>
<keyword evidence="3" id="KW-1003">Cell membrane</keyword>
<dbReference type="InterPro" id="IPR042094">
    <property type="entry name" value="T2SS_GspF_sf"/>
</dbReference>
<comment type="caution">
    <text evidence="9">The sequence shown here is derived from an EMBL/GenBank/DDBJ whole genome shotgun (WGS) entry which is preliminary data.</text>
</comment>
<sequence>MAEGAGRFDYVALDAGGRRLKGRIEAGGEAQAFERLRRDGLSPVRLKRARDGGAGAGGQGGSRRTIDDRRLSTLLGSLADLLRAGADIRSALGILGGQGAPPAVREFCRRLAAQIGGGEAVEAAFARNLPSKDAFVAAFVAAGEASGDLPGGLQRASDLVASRDKLREQLISTLSYPVFVLVSTVAALLVILLFVVPTLTPLVETSNGPPPLVLGLLIGASSALQTSGPYLAAGAAVAAIALFVMGRAGLLAEPVDRFLVEGPTGPLVRPLVFGRFAIGLGGMLAAGAPMSDALRLAVRGVGSPTARERLANLAPTVRQGVALSAALERVRGFPTAAARLAAVGEASGALGQMLARGGRLEEEAAMRRIEAFGRMAGPVLIVLLGGMVGLLMAGLLSGVTELGEAALR</sequence>
<dbReference type="RefSeq" id="WP_116563993.1">
    <property type="nucleotide sequence ID" value="NZ_QDKP01000007.1"/>
</dbReference>
<dbReference type="Proteomes" id="UP000244913">
    <property type="component" value="Unassembled WGS sequence"/>
</dbReference>
<dbReference type="PANTHER" id="PTHR30012:SF0">
    <property type="entry name" value="TYPE II SECRETION SYSTEM PROTEIN F-RELATED"/>
    <property type="match status" value="1"/>
</dbReference>
<name>A0A2T9JYI0_9CAUL</name>
<feature type="transmembrane region" description="Helical" evidence="7">
    <location>
        <begin position="173"/>
        <end position="196"/>
    </location>
</feature>
<evidence type="ECO:0000256" key="6">
    <source>
        <dbReference type="ARBA" id="ARBA00023136"/>
    </source>
</evidence>
<evidence type="ECO:0000313" key="9">
    <source>
        <dbReference type="EMBL" id="PVM88808.1"/>
    </source>
</evidence>
<feature type="domain" description="Type II secretion system protein GspF" evidence="8">
    <location>
        <begin position="280"/>
        <end position="396"/>
    </location>
</feature>
<evidence type="ECO:0000256" key="4">
    <source>
        <dbReference type="ARBA" id="ARBA00022692"/>
    </source>
</evidence>